<dbReference type="GO" id="GO:0003677">
    <property type="term" value="F:DNA binding"/>
    <property type="evidence" value="ECO:0007669"/>
    <property type="project" value="UniProtKB-KW"/>
</dbReference>
<dbReference type="SMART" id="SM00347">
    <property type="entry name" value="HTH_MARR"/>
    <property type="match status" value="1"/>
</dbReference>
<keyword evidence="1" id="KW-0805">Transcription regulation</keyword>
<dbReference type="Gene3D" id="1.10.10.10">
    <property type="entry name" value="Winged helix-like DNA-binding domain superfamily/Winged helix DNA-binding domain"/>
    <property type="match status" value="1"/>
</dbReference>
<dbReference type="PANTHER" id="PTHR33164:SF43">
    <property type="entry name" value="HTH-TYPE TRANSCRIPTIONAL REPRESSOR YETL"/>
    <property type="match status" value="1"/>
</dbReference>
<evidence type="ECO:0000259" key="4">
    <source>
        <dbReference type="PROSITE" id="PS50995"/>
    </source>
</evidence>
<dbReference type="InterPro" id="IPR039422">
    <property type="entry name" value="MarR/SlyA-like"/>
</dbReference>
<evidence type="ECO:0000256" key="2">
    <source>
        <dbReference type="ARBA" id="ARBA00023125"/>
    </source>
</evidence>
<evidence type="ECO:0000256" key="1">
    <source>
        <dbReference type="ARBA" id="ARBA00023015"/>
    </source>
</evidence>
<accession>A0A850EVZ9</accession>
<keyword evidence="2" id="KW-0238">DNA-binding</keyword>
<evidence type="ECO:0000313" key="5">
    <source>
        <dbReference type="EMBL" id="NUU63657.1"/>
    </source>
</evidence>
<reference evidence="5" key="1">
    <citation type="submission" date="2020-06" db="EMBL/GenBank/DDBJ databases">
        <title>Paenibacillus sp. nov., isolated from soil.</title>
        <authorList>
            <person name="Seo Y.L."/>
        </authorList>
    </citation>
    <scope>NUCLEOTIDE SEQUENCE [LARGE SCALE GENOMIC DNA]</scope>
    <source>
        <strain evidence="5">JW14</strain>
    </source>
</reference>
<keyword evidence="3" id="KW-0804">Transcription</keyword>
<dbReference type="InterPro" id="IPR036388">
    <property type="entry name" value="WH-like_DNA-bd_sf"/>
</dbReference>
<dbReference type="GO" id="GO:0003700">
    <property type="term" value="F:DNA-binding transcription factor activity"/>
    <property type="evidence" value="ECO:0007669"/>
    <property type="project" value="InterPro"/>
</dbReference>
<comment type="caution">
    <text evidence="5">The sequence shown here is derived from an EMBL/GenBank/DDBJ whole genome shotgun (WGS) entry which is preliminary data.</text>
</comment>
<organism evidence="5 6">
    <name type="scientific">Paenibacillus agri</name>
    <dbReference type="NCBI Taxonomy" id="2744309"/>
    <lineage>
        <taxon>Bacteria</taxon>
        <taxon>Bacillati</taxon>
        <taxon>Bacillota</taxon>
        <taxon>Bacilli</taxon>
        <taxon>Bacillales</taxon>
        <taxon>Paenibacillaceae</taxon>
        <taxon>Paenibacillus</taxon>
    </lineage>
</organism>
<feature type="domain" description="HTH marR-type" evidence="4">
    <location>
        <begin position="7"/>
        <end position="139"/>
    </location>
</feature>
<dbReference type="Pfam" id="PF01047">
    <property type="entry name" value="MarR"/>
    <property type="match status" value="1"/>
</dbReference>
<dbReference type="PROSITE" id="PS50995">
    <property type="entry name" value="HTH_MARR_2"/>
    <property type="match status" value="1"/>
</dbReference>
<proteinExistence type="predicted"/>
<sequence length="139" mass="15860">MSAKTNKDQAIHAVMDTMASVQRSSQAFVEKIIRPESLTQNQIMLLFQLQLTGSLNITDIAERFVITPGAASFMCNKLEDDGLIERVRTKEDRRVVHIVITALGEQRVRQLFDRFDKDELEQIAVTLQKVQKLMNDIVD</sequence>
<dbReference type="RefSeq" id="WP_175374035.1">
    <property type="nucleotide sequence ID" value="NZ_JABWCS010000219.1"/>
</dbReference>
<dbReference type="InterPro" id="IPR036390">
    <property type="entry name" value="WH_DNA-bd_sf"/>
</dbReference>
<dbReference type="InterPro" id="IPR000835">
    <property type="entry name" value="HTH_MarR-typ"/>
</dbReference>
<dbReference type="Proteomes" id="UP000564806">
    <property type="component" value="Unassembled WGS sequence"/>
</dbReference>
<dbReference type="PROSITE" id="PS01117">
    <property type="entry name" value="HTH_MARR_1"/>
    <property type="match status" value="1"/>
</dbReference>
<dbReference type="AlphaFoldDB" id="A0A850EVZ9"/>
<dbReference type="InterPro" id="IPR023187">
    <property type="entry name" value="Tscrpt_reg_MarR-type_CS"/>
</dbReference>
<evidence type="ECO:0000313" key="6">
    <source>
        <dbReference type="Proteomes" id="UP000564806"/>
    </source>
</evidence>
<protein>
    <submittedName>
        <fullName evidence="5">MarR family transcriptional regulator</fullName>
    </submittedName>
</protein>
<dbReference type="SUPFAM" id="SSF46785">
    <property type="entry name" value="Winged helix' DNA-binding domain"/>
    <property type="match status" value="1"/>
</dbReference>
<dbReference type="EMBL" id="JABWCS010000219">
    <property type="protein sequence ID" value="NUU63657.1"/>
    <property type="molecule type" value="Genomic_DNA"/>
</dbReference>
<dbReference type="PANTHER" id="PTHR33164">
    <property type="entry name" value="TRANSCRIPTIONAL REGULATOR, MARR FAMILY"/>
    <property type="match status" value="1"/>
</dbReference>
<name>A0A850EVZ9_9BACL</name>
<keyword evidence="6" id="KW-1185">Reference proteome</keyword>
<gene>
    <name evidence="5" type="ORF">HPT30_25225</name>
</gene>
<dbReference type="GO" id="GO:0006950">
    <property type="term" value="P:response to stress"/>
    <property type="evidence" value="ECO:0007669"/>
    <property type="project" value="TreeGrafter"/>
</dbReference>
<evidence type="ECO:0000256" key="3">
    <source>
        <dbReference type="ARBA" id="ARBA00023163"/>
    </source>
</evidence>